<dbReference type="Gene3D" id="1.20.1600.10">
    <property type="entry name" value="Outer membrane efflux proteins (OEP)"/>
    <property type="match status" value="1"/>
</dbReference>
<evidence type="ECO:0000256" key="2">
    <source>
        <dbReference type="RuleBase" id="RU362097"/>
    </source>
</evidence>
<keyword evidence="5" id="KW-1185">Reference proteome</keyword>
<feature type="region of interest" description="Disordered" evidence="3">
    <location>
        <begin position="482"/>
        <end position="515"/>
    </location>
</feature>
<dbReference type="Proteomes" id="UP001156882">
    <property type="component" value="Unassembled WGS sequence"/>
</dbReference>
<comment type="similarity">
    <text evidence="1 2">Belongs to the outer membrane factor (OMF) (TC 1.B.17) family.</text>
</comment>
<dbReference type="Gene3D" id="2.20.200.10">
    <property type="entry name" value="Outer membrane efflux proteins (OEP)"/>
    <property type="match status" value="1"/>
</dbReference>
<keyword evidence="2" id="KW-0472">Membrane</keyword>
<proteinExistence type="inferred from homology"/>
<dbReference type="InterPro" id="IPR010131">
    <property type="entry name" value="MdtP/NodT-like"/>
</dbReference>
<dbReference type="RefSeq" id="WP_284314177.1">
    <property type="nucleotide sequence ID" value="NZ_BSPC01000044.1"/>
</dbReference>
<dbReference type="EMBL" id="BSPC01000044">
    <property type="protein sequence ID" value="GLS21120.1"/>
    <property type="molecule type" value="Genomic_DNA"/>
</dbReference>
<keyword evidence="2" id="KW-0449">Lipoprotein</keyword>
<keyword evidence="2" id="KW-0812">Transmembrane</keyword>
<evidence type="ECO:0000256" key="3">
    <source>
        <dbReference type="SAM" id="MobiDB-lite"/>
    </source>
</evidence>
<keyword evidence="2" id="KW-0564">Palmitate</keyword>
<protein>
    <submittedName>
        <fullName evidence="4">RND transporter</fullName>
    </submittedName>
</protein>
<dbReference type="InterPro" id="IPR003423">
    <property type="entry name" value="OMP_efflux"/>
</dbReference>
<dbReference type="PANTHER" id="PTHR30203">
    <property type="entry name" value="OUTER MEMBRANE CATION EFFLUX PROTEIN"/>
    <property type="match status" value="1"/>
</dbReference>
<organism evidence="4 5">
    <name type="scientific">Labrys miyagiensis</name>
    <dbReference type="NCBI Taxonomy" id="346912"/>
    <lineage>
        <taxon>Bacteria</taxon>
        <taxon>Pseudomonadati</taxon>
        <taxon>Pseudomonadota</taxon>
        <taxon>Alphaproteobacteria</taxon>
        <taxon>Hyphomicrobiales</taxon>
        <taxon>Xanthobacteraceae</taxon>
        <taxon>Labrys</taxon>
    </lineage>
</organism>
<keyword evidence="2" id="KW-1134">Transmembrane beta strand</keyword>
<dbReference type="SUPFAM" id="SSF56954">
    <property type="entry name" value="Outer membrane efflux proteins (OEP)"/>
    <property type="match status" value="1"/>
</dbReference>
<dbReference type="Pfam" id="PF02321">
    <property type="entry name" value="OEP"/>
    <property type="match status" value="2"/>
</dbReference>
<dbReference type="PANTHER" id="PTHR30203:SF25">
    <property type="entry name" value="OUTER MEMBRANE PROTEIN-RELATED"/>
    <property type="match status" value="1"/>
</dbReference>
<evidence type="ECO:0000313" key="5">
    <source>
        <dbReference type="Proteomes" id="UP001156882"/>
    </source>
</evidence>
<gene>
    <name evidence="4" type="ORF">GCM10007874_41370</name>
</gene>
<reference evidence="5" key="1">
    <citation type="journal article" date="2019" name="Int. J. Syst. Evol. Microbiol.">
        <title>The Global Catalogue of Microorganisms (GCM) 10K type strain sequencing project: providing services to taxonomists for standard genome sequencing and annotation.</title>
        <authorList>
            <consortium name="The Broad Institute Genomics Platform"/>
            <consortium name="The Broad Institute Genome Sequencing Center for Infectious Disease"/>
            <person name="Wu L."/>
            <person name="Ma J."/>
        </authorList>
    </citation>
    <scope>NUCLEOTIDE SEQUENCE [LARGE SCALE GENOMIC DNA]</scope>
    <source>
        <strain evidence="5">NBRC 101365</strain>
    </source>
</reference>
<evidence type="ECO:0000313" key="4">
    <source>
        <dbReference type="EMBL" id="GLS21120.1"/>
    </source>
</evidence>
<comment type="caution">
    <text evidence="4">The sequence shown here is derived from an EMBL/GenBank/DDBJ whole genome shotgun (WGS) entry which is preliminary data.</text>
</comment>
<sequence>MACSVGPNFVTPQASLQNNWREAGNPAVKTNREDQQRWWENFRDPTLNQLVNVAYAQNLTLLEAGTRVIAARALLGEAVGELFPQSQQLNGTATYLQPSRTDATSNPNEAISAKQFWRVNLGAQATWEIDLWGKFRRGVEQADATYLASIATYDDVLVTLVGDVSSNYIQYRTLQAQIVIARANVAKQRQALDIARSRFKGGATSELDVYQAQNVLAQTQSTIPQLTAQLRQTQNALGVLLGMPPASIDGMLATPRGIPSPARNVAVGIPADLLRRRPDIRAAELKAAAQSAKVGIAAADLYPAFSLGGALGTLVSTTNGNKLSELFTSPSLTFAFGPSFSWPILNYGQITNQVRAQDAELQALLTDYKNVVLNAQREVENGLSGFLQGRQQVAYLRISATAASNALTVAIAQYQLGSRDFTTVLTAEQNLYQAQNALAAAQGNVSVNLTMTYRALGGGWQIRQGNDFVDDATRAQMRARTNYGDILPPASQRQPPTPGLPGPSDAGPTVRSPQW</sequence>
<accession>A0ABQ6CMS7</accession>
<evidence type="ECO:0000256" key="1">
    <source>
        <dbReference type="ARBA" id="ARBA00007613"/>
    </source>
</evidence>
<dbReference type="NCBIfam" id="TIGR01845">
    <property type="entry name" value="outer_NodT"/>
    <property type="match status" value="1"/>
</dbReference>
<comment type="subcellular location">
    <subcellularLocation>
        <location evidence="2">Cell membrane</location>
        <topology evidence="2">Lipid-anchor</topology>
    </subcellularLocation>
</comment>
<name>A0ABQ6CMS7_9HYPH</name>